<evidence type="ECO:0000313" key="1">
    <source>
        <dbReference type="Ensembl" id="ENSLLTP00000008750.1"/>
    </source>
</evidence>
<keyword evidence="2" id="KW-1185">Reference proteome</keyword>
<dbReference type="PANTHER" id="PTHR31097:SF2">
    <property type="entry name" value="CHROMOSOME 7 OPEN READING FRAME 57"/>
    <property type="match status" value="1"/>
</dbReference>
<dbReference type="Ensembl" id="ENSLLTT00000009079.1">
    <property type="protein sequence ID" value="ENSLLTP00000008750.1"/>
    <property type="gene ID" value="ENSLLTG00000006675.1"/>
</dbReference>
<dbReference type="InterPro" id="IPR040247">
    <property type="entry name" value="DUF5524"/>
</dbReference>
<dbReference type="AlphaFoldDB" id="A0A8C5RWP5"/>
<reference evidence="1" key="1">
    <citation type="submission" date="2025-08" db="UniProtKB">
        <authorList>
            <consortium name="Ensembl"/>
        </authorList>
    </citation>
    <scope>IDENTIFICATION</scope>
</reference>
<protein>
    <submittedName>
        <fullName evidence="1">Uncharacterized protein</fullName>
    </submittedName>
</protein>
<proteinExistence type="predicted"/>
<sequence length="216" mass="24855">DVAQQPKSQIPGLCDFEGPHHDITFGSRRKWMKDTDSEYVKLAKQGGQPDLLRHFTSPRKVSPYCAPESHHCKQAADNSKSHVPVMPDYMIHEEFNSDQPTSYKPKRGPFDFDMKSIWQRDAEDKENQKKKEVRPVNFSKLISNGYGGEWLQQRDQWEKKNTLPYLCVYSLTETISIFLKTHNHIPRVRASPFQTPTGNGPFEGLGNCCSKEVDEQ</sequence>
<accession>A0A8C5RWP5</accession>
<reference evidence="1" key="2">
    <citation type="submission" date="2025-09" db="UniProtKB">
        <authorList>
            <consortium name="Ensembl"/>
        </authorList>
    </citation>
    <scope>IDENTIFICATION</scope>
</reference>
<dbReference type="Proteomes" id="UP000694406">
    <property type="component" value="Unplaced"/>
</dbReference>
<name>A0A8C5RWP5_LATLA</name>
<dbReference type="Pfam" id="PF17662">
    <property type="entry name" value="DUF5524"/>
    <property type="match status" value="1"/>
</dbReference>
<dbReference type="GeneTree" id="ENSGT00390000014376"/>
<organism evidence="1 2">
    <name type="scientific">Laticauda laticaudata</name>
    <name type="common">Blue-ringed sea krait</name>
    <name type="synonym">Blue-lipped sea krait</name>
    <dbReference type="NCBI Taxonomy" id="8630"/>
    <lineage>
        <taxon>Eukaryota</taxon>
        <taxon>Metazoa</taxon>
        <taxon>Chordata</taxon>
        <taxon>Craniata</taxon>
        <taxon>Vertebrata</taxon>
        <taxon>Euteleostomi</taxon>
        <taxon>Lepidosauria</taxon>
        <taxon>Squamata</taxon>
        <taxon>Bifurcata</taxon>
        <taxon>Unidentata</taxon>
        <taxon>Episquamata</taxon>
        <taxon>Toxicofera</taxon>
        <taxon>Serpentes</taxon>
        <taxon>Colubroidea</taxon>
        <taxon>Elapidae</taxon>
        <taxon>Laticaudinae</taxon>
        <taxon>Laticauda</taxon>
    </lineage>
</organism>
<dbReference type="PANTHER" id="PTHR31097">
    <property type="entry name" value="SI:DKEY-276J7.1"/>
    <property type="match status" value="1"/>
</dbReference>
<evidence type="ECO:0000313" key="2">
    <source>
        <dbReference type="Proteomes" id="UP000694406"/>
    </source>
</evidence>